<keyword evidence="2" id="KW-1185">Reference proteome</keyword>
<comment type="caution">
    <text evidence="1">The sequence shown here is derived from an EMBL/GenBank/DDBJ whole genome shotgun (WGS) entry which is preliminary data.</text>
</comment>
<dbReference type="Proteomes" id="UP001243846">
    <property type="component" value="Unassembled WGS sequence"/>
</dbReference>
<dbReference type="EMBL" id="JAUFRC010000001">
    <property type="protein sequence ID" value="MDN3712458.1"/>
    <property type="molecule type" value="Genomic_DNA"/>
</dbReference>
<organism evidence="1 2">
    <name type="scientific">Paracoccus cavernae</name>
    <dbReference type="NCBI Taxonomy" id="1571207"/>
    <lineage>
        <taxon>Bacteria</taxon>
        <taxon>Pseudomonadati</taxon>
        <taxon>Pseudomonadota</taxon>
        <taxon>Alphaproteobacteria</taxon>
        <taxon>Rhodobacterales</taxon>
        <taxon>Paracoccaceae</taxon>
        <taxon>Paracoccus</taxon>
    </lineage>
</organism>
<evidence type="ECO:0000313" key="1">
    <source>
        <dbReference type="EMBL" id="MDN3712458.1"/>
    </source>
</evidence>
<name>A0ABT8D6Q3_9RHOB</name>
<reference evidence="2" key="1">
    <citation type="journal article" date="2019" name="Int. J. Syst. Evol. Microbiol.">
        <title>The Global Catalogue of Microorganisms (GCM) 10K type strain sequencing project: providing services to taxonomists for standard genome sequencing and annotation.</title>
        <authorList>
            <consortium name="The Broad Institute Genomics Platform"/>
            <consortium name="The Broad Institute Genome Sequencing Center for Infectious Disease"/>
            <person name="Wu L."/>
            <person name="Ma J."/>
        </authorList>
    </citation>
    <scope>NUCLEOTIDE SEQUENCE [LARGE SCALE GENOMIC DNA]</scope>
    <source>
        <strain evidence="2">CECT 8482</strain>
    </source>
</reference>
<gene>
    <name evidence="1" type="ORF">QWZ10_13145</name>
</gene>
<protein>
    <submittedName>
        <fullName evidence="1">Uncharacterized protein</fullName>
    </submittedName>
</protein>
<proteinExistence type="predicted"/>
<accession>A0ABT8D6Q3</accession>
<evidence type="ECO:0000313" key="2">
    <source>
        <dbReference type="Proteomes" id="UP001243846"/>
    </source>
</evidence>
<sequence>MDHEEAKRRRVNEQREISFTARWMVRRNSSKAMRLPVW</sequence>